<name>A0A2P2ITM7_RHIMU</name>
<dbReference type="EMBL" id="GGEC01004108">
    <property type="protein sequence ID" value="MBW84591.1"/>
    <property type="molecule type" value="Transcribed_RNA"/>
</dbReference>
<reference evidence="2" key="1">
    <citation type="submission" date="2018-02" db="EMBL/GenBank/DDBJ databases">
        <title>Rhizophora mucronata_Transcriptome.</title>
        <authorList>
            <person name="Meera S.P."/>
            <person name="Sreeshan A."/>
            <person name="Augustine A."/>
        </authorList>
    </citation>
    <scope>NUCLEOTIDE SEQUENCE</scope>
    <source>
        <tissue evidence="2">Leaf</tissue>
    </source>
</reference>
<accession>A0A2P2ITM7</accession>
<feature type="region of interest" description="Disordered" evidence="1">
    <location>
        <begin position="1"/>
        <end position="27"/>
    </location>
</feature>
<evidence type="ECO:0000313" key="2">
    <source>
        <dbReference type="EMBL" id="MBW84591.1"/>
    </source>
</evidence>
<organism evidence="2">
    <name type="scientific">Rhizophora mucronata</name>
    <name type="common">Asiatic mangrove</name>
    <dbReference type="NCBI Taxonomy" id="61149"/>
    <lineage>
        <taxon>Eukaryota</taxon>
        <taxon>Viridiplantae</taxon>
        <taxon>Streptophyta</taxon>
        <taxon>Embryophyta</taxon>
        <taxon>Tracheophyta</taxon>
        <taxon>Spermatophyta</taxon>
        <taxon>Magnoliopsida</taxon>
        <taxon>eudicotyledons</taxon>
        <taxon>Gunneridae</taxon>
        <taxon>Pentapetalae</taxon>
        <taxon>rosids</taxon>
        <taxon>fabids</taxon>
        <taxon>Malpighiales</taxon>
        <taxon>Rhizophoraceae</taxon>
        <taxon>Rhizophora</taxon>
    </lineage>
</organism>
<evidence type="ECO:0000256" key="1">
    <source>
        <dbReference type="SAM" id="MobiDB-lite"/>
    </source>
</evidence>
<dbReference type="AlphaFoldDB" id="A0A2P2ITM7"/>
<proteinExistence type="predicted"/>
<protein>
    <submittedName>
        <fullName evidence="2">Uncharacterized protein MANES_08G031800</fullName>
    </submittedName>
</protein>
<sequence length="27" mass="2635">MRAAAEGNKARGRGGGAGEEGCAEAEE</sequence>